<protein>
    <submittedName>
        <fullName evidence="7">Uncharacterized protein</fullName>
    </submittedName>
</protein>
<proteinExistence type="inferred from homology"/>
<feature type="transmembrane region" description="Helical" evidence="6">
    <location>
        <begin position="125"/>
        <end position="145"/>
    </location>
</feature>
<keyword evidence="4 6" id="KW-1133">Transmembrane helix</keyword>
<dbReference type="Proteomes" id="UP000567179">
    <property type="component" value="Unassembled WGS sequence"/>
</dbReference>
<sequence length="280" mass="29319">MSSAHSTLGPAQRAQLEAIITNLCHQLPLVAAGAIFTERIIKEIKAVLLKNLSKILSAGLIAGGLSVLIPVLTLAIVNAVGFTAGGVLAGSLAAANQSAVYGGLTGGVFSTLQSFGAVAVMPPPVVIAVAVVAVVVGGYLAYRAFKSKSKIPPDMVSQTADKHDDGHGDPETRRAITWYTPDSDMDSERANRFGGTTTSAVRTGARILKKPIVDAYYRIVRTGYGMMAHSATKHLQAAGNGASTAFDAVGRQTTSATHTTVDFFRGVRRRAHPKASEHRK</sequence>
<evidence type="ECO:0000313" key="8">
    <source>
        <dbReference type="Proteomes" id="UP000567179"/>
    </source>
</evidence>
<comment type="subcellular location">
    <subcellularLocation>
        <location evidence="1">Membrane</location>
        <topology evidence="1">Multi-pass membrane protein</topology>
    </subcellularLocation>
</comment>
<dbReference type="OrthoDB" id="3068660at2759"/>
<organism evidence="7 8">
    <name type="scientific">Psilocybe cf. subviscida</name>
    <dbReference type="NCBI Taxonomy" id="2480587"/>
    <lineage>
        <taxon>Eukaryota</taxon>
        <taxon>Fungi</taxon>
        <taxon>Dikarya</taxon>
        <taxon>Basidiomycota</taxon>
        <taxon>Agaricomycotina</taxon>
        <taxon>Agaricomycetes</taxon>
        <taxon>Agaricomycetidae</taxon>
        <taxon>Agaricales</taxon>
        <taxon>Agaricineae</taxon>
        <taxon>Strophariaceae</taxon>
        <taxon>Psilocybe</taxon>
    </lineage>
</organism>
<gene>
    <name evidence="7" type="ORF">D9619_006722</name>
</gene>
<keyword evidence="5 6" id="KW-0472">Membrane</keyword>
<name>A0A8H5B4N3_9AGAR</name>
<keyword evidence="3 6" id="KW-0812">Transmembrane</keyword>
<evidence type="ECO:0000256" key="5">
    <source>
        <dbReference type="ARBA" id="ARBA00023136"/>
    </source>
</evidence>
<evidence type="ECO:0000256" key="2">
    <source>
        <dbReference type="ARBA" id="ARBA00007262"/>
    </source>
</evidence>
<dbReference type="EMBL" id="JAACJJ010000042">
    <property type="protein sequence ID" value="KAF5316685.1"/>
    <property type="molecule type" value="Genomic_DNA"/>
</dbReference>
<keyword evidence="8" id="KW-1185">Reference proteome</keyword>
<comment type="similarity">
    <text evidence="2">Belongs to the IFI6/IFI27 family.</text>
</comment>
<evidence type="ECO:0000256" key="1">
    <source>
        <dbReference type="ARBA" id="ARBA00004141"/>
    </source>
</evidence>
<dbReference type="Pfam" id="PF06140">
    <property type="entry name" value="Ifi-6-16"/>
    <property type="match status" value="1"/>
</dbReference>
<reference evidence="7 8" key="1">
    <citation type="journal article" date="2020" name="ISME J.">
        <title>Uncovering the hidden diversity of litter-decomposition mechanisms in mushroom-forming fungi.</title>
        <authorList>
            <person name="Floudas D."/>
            <person name="Bentzer J."/>
            <person name="Ahren D."/>
            <person name="Johansson T."/>
            <person name="Persson P."/>
            <person name="Tunlid A."/>
        </authorList>
    </citation>
    <scope>NUCLEOTIDE SEQUENCE [LARGE SCALE GENOMIC DNA]</scope>
    <source>
        <strain evidence="7 8">CBS 101986</strain>
    </source>
</reference>
<dbReference type="InterPro" id="IPR009311">
    <property type="entry name" value="IFI6/IFI27-like"/>
</dbReference>
<dbReference type="GO" id="GO:0016020">
    <property type="term" value="C:membrane"/>
    <property type="evidence" value="ECO:0007669"/>
    <property type="project" value="UniProtKB-SubCell"/>
</dbReference>
<evidence type="ECO:0000256" key="6">
    <source>
        <dbReference type="SAM" id="Phobius"/>
    </source>
</evidence>
<comment type="caution">
    <text evidence="7">The sequence shown here is derived from an EMBL/GenBank/DDBJ whole genome shotgun (WGS) entry which is preliminary data.</text>
</comment>
<dbReference type="AlphaFoldDB" id="A0A8H5B4N3"/>
<feature type="transmembrane region" description="Helical" evidence="6">
    <location>
        <begin position="55"/>
        <end position="88"/>
    </location>
</feature>
<accession>A0A8H5B4N3</accession>
<evidence type="ECO:0000256" key="4">
    <source>
        <dbReference type="ARBA" id="ARBA00022989"/>
    </source>
</evidence>
<dbReference type="Gene3D" id="6.10.110.10">
    <property type="match status" value="1"/>
</dbReference>
<evidence type="ECO:0000256" key="3">
    <source>
        <dbReference type="ARBA" id="ARBA00022692"/>
    </source>
</evidence>
<dbReference type="InterPro" id="IPR038213">
    <property type="entry name" value="IFI6/IFI27-like_sf"/>
</dbReference>
<evidence type="ECO:0000313" key="7">
    <source>
        <dbReference type="EMBL" id="KAF5316685.1"/>
    </source>
</evidence>